<dbReference type="Proteomes" id="UP000321533">
    <property type="component" value="Chromosome"/>
</dbReference>
<dbReference type="SUPFAM" id="SSF56935">
    <property type="entry name" value="Porins"/>
    <property type="match status" value="1"/>
</dbReference>
<feature type="signal peptide" evidence="14">
    <location>
        <begin position="1"/>
        <end position="22"/>
    </location>
</feature>
<evidence type="ECO:0000313" key="17">
    <source>
        <dbReference type="EMBL" id="QEC68396.1"/>
    </source>
</evidence>
<dbReference type="CDD" id="cd01347">
    <property type="entry name" value="ligand_gated_channel"/>
    <property type="match status" value="1"/>
</dbReference>
<dbReference type="Pfam" id="PF07715">
    <property type="entry name" value="Plug"/>
    <property type="match status" value="1"/>
</dbReference>
<keyword evidence="8" id="KW-0406">Ion transport</keyword>
<evidence type="ECO:0000313" key="18">
    <source>
        <dbReference type="Proteomes" id="UP000321533"/>
    </source>
</evidence>
<name>A0A5B8VCI5_9BACT</name>
<keyword evidence="4" id="KW-0410">Iron transport</keyword>
<dbReference type="Pfam" id="PF00593">
    <property type="entry name" value="TonB_dep_Rec_b-barrel"/>
    <property type="match status" value="1"/>
</dbReference>
<keyword evidence="10 12" id="KW-0472">Membrane</keyword>
<dbReference type="InterPro" id="IPR000531">
    <property type="entry name" value="Beta-barrel_TonB"/>
</dbReference>
<gene>
    <name evidence="17" type="ORF">FRZ67_14190</name>
</gene>
<dbReference type="InterPro" id="IPR036942">
    <property type="entry name" value="Beta-barrel_TonB_sf"/>
</dbReference>
<dbReference type="PANTHER" id="PTHR32552">
    <property type="entry name" value="FERRICHROME IRON RECEPTOR-RELATED"/>
    <property type="match status" value="1"/>
</dbReference>
<comment type="similarity">
    <text evidence="12 13">Belongs to the TonB-dependent receptor family.</text>
</comment>
<keyword evidence="2 12" id="KW-0813">Transport</keyword>
<evidence type="ECO:0000256" key="10">
    <source>
        <dbReference type="ARBA" id="ARBA00023136"/>
    </source>
</evidence>
<feature type="domain" description="TonB-dependent receptor plug" evidence="16">
    <location>
        <begin position="115"/>
        <end position="218"/>
    </location>
</feature>
<dbReference type="InterPro" id="IPR010917">
    <property type="entry name" value="TonB_rcpt_CS"/>
</dbReference>
<dbReference type="PROSITE" id="PS52016">
    <property type="entry name" value="TONB_DEPENDENT_REC_3"/>
    <property type="match status" value="1"/>
</dbReference>
<evidence type="ECO:0000256" key="7">
    <source>
        <dbReference type="ARBA" id="ARBA00023004"/>
    </source>
</evidence>
<protein>
    <submittedName>
        <fullName evidence="17">TonB-dependent receptor</fullName>
    </submittedName>
</protein>
<evidence type="ECO:0000256" key="6">
    <source>
        <dbReference type="ARBA" id="ARBA00022729"/>
    </source>
</evidence>
<dbReference type="RefSeq" id="WP_147190358.1">
    <property type="nucleotide sequence ID" value="NZ_CP042435.1"/>
</dbReference>
<evidence type="ECO:0000256" key="14">
    <source>
        <dbReference type="SAM" id="SignalP"/>
    </source>
</evidence>
<dbReference type="KEGG" id="pgin:FRZ67_14190"/>
<dbReference type="AlphaFoldDB" id="A0A5B8VCI5"/>
<dbReference type="PROSITE" id="PS01156">
    <property type="entry name" value="TONB_DEPENDENT_REC_2"/>
    <property type="match status" value="1"/>
</dbReference>
<feature type="domain" description="TonB-dependent receptor-like beta-barrel" evidence="15">
    <location>
        <begin position="322"/>
        <end position="751"/>
    </location>
</feature>
<dbReference type="InterPro" id="IPR008969">
    <property type="entry name" value="CarboxyPept-like_regulatory"/>
</dbReference>
<feature type="chain" id="PRO_5022961010" evidence="14">
    <location>
        <begin position="23"/>
        <end position="782"/>
    </location>
</feature>
<dbReference type="GO" id="GO:0006826">
    <property type="term" value="P:iron ion transport"/>
    <property type="evidence" value="ECO:0007669"/>
    <property type="project" value="UniProtKB-KW"/>
</dbReference>
<keyword evidence="5 12" id="KW-0812">Transmembrane</keyword>
<keyword evidence="7" id="KW-0408">Iron</keyword>
<evidence type="ECO:0000256" key="13">
    <source>
        <dbReference type="RuleBase" id="RU003357"/>
    </source>
</evidence>
<evidence type="ECO:0000256" key="2">
    <source>
        <dbReference type="ARBA" id="ARBA00022448"/>
    </source>
</evidence>
<dbReference type="PANTHER" id="PTHR32552:SF81">
    <property type="entry name" value="TONB-DEPENDENT OUTER MEMBRANE RECEPTOR"/>
    <property type="match status" value="1"/>
</dbReference>
<keyword evidence="17" id="KW-0675">Receptor</keyword>
<dbReference type="InterPro" id="IPR039426">
    <property type="entry name" value="TonB-dep_rcpt-like"/>
</dbReference>
<dbReference type="SUPFAM" id="SSF49464">
    <property type="entry name" value="Carboxypeptidase regulatory domain-like"/>
    <property type="match status" value="1"/>
</dbReference>
<dbReference type="OrthoDB" id="9775095at2"/>
<dbReference type="InterPro" id="IPR012910">
    <property type="entry name" value="Plug_dom"/>
</dbReference>
<dbReference type="Pfam" id="PF13715">
    <property type="entry name" value="CarbopepD_reg_2"/>
    <property type="match status" value="1"/>
</dbReference>
<evidence type="ECO:0000256" key="11">
    <source>
        <dbReference type="ARBA" id="ARBA00023237"/>
    </source>
</evidence>
<reference evidence="17 18" key="1">
    <citation type="journal article" date="2016" name="Int. J. Syst. Evol. Microbiol.">
        <title>Panacibacter ginsenosidivorans gen. nov., sp. nov., with ginsenoside converting activity isolated from soil of a ginseng field.</title>
        <authorList>
            <person name="Siddiqi M.Z."/>
            <person name="Muhammad Shafi S."/>
            <person name="Choi K.D."/>
            <person name="Im W.T."/>
        </authorList>
    </citation>
    <scope>NUCLEOTIDE SEQUENCE [LARGE SCALE GENOMIC DNA]</scope>
    <source>
        <strain evidence="17 18">Gsoil1550</strain>
    </source>
</reference>
<evidence type="ECO:0000259" key="15">
    <source>
        <dbReference type="Pfam" id="PF00593"/>
    </source>
</evidence>
<keyword evidence="9 13" id="KW-0798">TonB box</keyword>
<comment type="subcellular location">
    <subcellularLocation>
        <location evidence="1 12">Cell outer membrane</location>
        <topology evidence="1 12">Multi-pass membrane protein</topology>
    </subcellularLocation>
</comment>
<dbReference type="Gene3D" id="2.60.40.1120">
    <property type="entry name" value="Carboxypeptidase-like, regulatory domain"/>
    <property type="match status" value="1"/>
</dbReference>
<keyword evidence="3 12" id="KW-1134">Transmembrane beta strand</keyword>
<evidence type="ECO:0000256" key="4">
    <source>
        <dbReference type="ARBA" id="ARBA00022496"/>
    </source>
</evidence>
<keyword evidence="11 12" id="KW-0998">Cell outer membrane</keyword>
<evidence type="ECO:0000256" key="1">
    <source>
        <dbReference type="ARBA" id="ARBA00004571"/>
    </source>
</evidence>
<dbReference type="Gene3D" id="2.40.170.20">
    <property type="entry name" value="TonB-dependent receptor, beta-barrel domain"/>
    <property type="match status" value="1"/>
</dbReference>
<evidence type="ECO:0000259" key="16">
    <source>
        <dbReference type="Pfam" id="PF07715"/>
    </source>
</evidence>
<accession>A0A5B8VCI5</accession>
<organism evidence="17 18">
    <name type="scientific">Panacibacter ginsenosidivorans</name>
    <dbReference type="NCBI Taxonomy" id="1813871"/>
    <lineage>
        <taxon>Bacteria</taxon>
        <taxon>Pseudomonadati</taxon>
        <taxon>Bacteroidota</taxon>
        <taxon>Chitinophagia</taxon>
        <taxon>Chitinophagales</taxon>
        <taxon>Chitinophagaceae</taxon>
        <taxon>Panacibacter</taxon>
    </lineage>
</organism>
<evidence type="ECO:0000256" key="12">
    <source>
        <dbReference type="PROSITE-ProRule" id="PRU01360"/>
    </source>
</evidence>
<evidence type="ECO:0000256" key="9">
    <source>
        <dbReference type="ARBA" id="ARBA00023077"/>
    </source>
</evidence>
<sequence>MLTKVLQVAVFVVLTNAVCAQATISGKVKGSKSNAVEGATVHVLNSNAVTITDAHGNFTISNIAKGSYTITIEALGYATKNEIISTGESLEILLSEDYKQLDDVTVSAEKREASLQQTALSMTSLSAKQVQQYRLWNSKELTAIVPNLYSNNSGDERNVTSIRGITTTSYDPAVTTYIDGVNQFSLDTYMPQLLDVERIEILRGPQGTLYGRNAMGGVINIITKQPTNTASGFAEISIGNHNQQRYNLGVRLPVIKDKLFFGAAAMFNKRDGFYTNEFNNSSYDKQNGFTGNYYLKYLPNQKWVITLNAKHQNTRNNGAFPLVNGVDEAFNNPYKLSQNALAKMIDNTFNASLVVNHTGNRFNFSSQTAWQQNHRYYNAPLDGDFSTLDIISIINDYGKKWNNVKVFTEELRFSSPANNAAALKWTAGAYFFHQNVPNKQATYFGEDAGYYGIPDTDFSTISTSTGKNTGIAAYGQINYTFSKKFELIAGLRYDHESKKLSVLGEYEKAGVGTIVTLPDTSATANFNAVSPKLGINIHATANNLVFATYSRGYRTGGLTQLSSDPSNPPLYPYKPEYSDNIEAGIKNNFFNDRLRVNITAFITFVTDAQVPTLVLPEAITITKNTGKLTSKGAELEVSSTPVKGLQLDYNFGYTNAKYKSLKVSSNGESIDLNGNKQIFTPDVTSMLAAQYSLLLNQKQQVKLVARAEWFYLGTTYFDLANNISQSPYQLLNTRIGVSSKHADLFFWARNITDKHYIAYAYDFGAVHLADPRTIGVSLMAKF</sequence>
<evidence type="ECO:0000256" key="8">
    <source>
        <dbReference type="ARBA" id="ARBA00023065"/>
    </source>
</evidence>
<evidence type="ECO:0000256" key="3">
    <source>
        <dbReference type="ARBA" id="ARBA00022452"/>
    </source>
</evidence>
<proteinExistence type="inferred from homology"/>
<evidence type="ECO:0000256" key="5">
    <source>
        <dbReference type="ARBA" id="ARBA00022692"/>
    </source>
</evidence>
<dbReference type="GO" id="GO:0009279">
    <property type="term" value="C:cell outer membrane"/>
    <property type="evidence" value="ECO:0007669"/>
    <property type="project" value="UniProtKB-SubCell"/>
</dbReference>
<dbReference type="EMBL" id="CP042435">
    <property type="protein sequence ID" value="QEC68396.1"/>
    <property type="molecule type" value="Genomic_DNA"/>
</dbReference>
<keyword evidence="18" id="KW-1185">Reference proteome</keyword>
<keyword evidence="6 14" id="KW-0732">Signal</keyword>